<dbReference type="AlphaFoldDB" id="A0A1M5LA09"/>
<proteinExistence type="predicted"/>
<evidence type="ECO:0000313" key="2">
    <source>
        <dbReference type="Proteomes" id="UP000184501"/>
    </source>
</evidence>
<dbReference type="STRING" id="2017.SAMN05444320_11139"/>
<sequence length="97" mass="10473">MRAVRVVVLLAGVLRPSADGKSRLEVDFAAGATLGAVLDRLAERYPALDRRLRDEHGGLRRYVNFYVDGEECRRLDGAETPVGPGVEIQIIPSVAGG</sequence>
<dbReference type="InterPro" id="IPR052045">
    <property type="entry name" value="Sulfur_Carrier/Prot_Modifier"/>
</dbReference>
<dbReference type="PANTHER" id="PTHR38031">
    <property type="entry name" value="SULFUR CARRIER PROTEIN SLR0821-RELATED"/>
    <property type="match status" value="1"/>
</dbReference>
<dbReference type="EMBL" id="FQVN01000011">
    <property type="protein sequence ID" value="SHG61861.1"/>
    <property type="molecule type" value="Genomic_DNA"/>
</dbReference>
<dbReference type="InterPro" id="IPR016155">
    <property type="entry name" value="Mopterin_synth/thiamin_S_b"/>
</dbReference>
<keyword evidence="2" id="KW-1185">Reference proteome</keyword>
<name>A0A1M5LA09_STRHI</name>
<dbReference type="SUPFAM" id="SSF54285">
    <property type="entry name" value="MoaD/ThiS"/>
    <property type="match status" value="1"/>
</dbReference>
<reference evidence="1 2" key="1">
    <citation type="submission" date="2016-11" db="EMBL/GenBank/DDBJ databases">
        <authorList>
            <person name="Jaros S."/>
            <person name="Januszkiewicz K."/>
            <person name="Wedrychowicz H."/>
        </authorList>
    </citation>
    <scope>NUCLEOTIDE SEQUENCE [LARGE SCALE GENOMIC DNA]</scope>
    <source>
        <strain evidence="1 2">DSM 44523</strain>
    </source>
</reference>
<dbReference type="InterPro" id="IPR003749">
    <property type="entry name" value="ThiS/MoaD-like"/>
</dbReference>
<dbReference type="NCBIfam" id="NF041918">
    <property type="entry name" value="SAMP1"/>
    <property type="match status" value="1"/>
</dbReference>
<dbReference type="Gene3D" id="3.10.20.30">
    <property type="match status" value="1"/>
</dbReference>
<dbReference type="InterPro" id="IPR054834">
    <property type="entry name" value="SAMP1_3"/>
</dbReference>
<gene>
    <name evidence="1" type="ORF">SAMN05444320_11139</name>
</gene>
<dbReference type="InterPro" id="IPR012675">
    <property type="entry name" value="Beta-grasp_dom_sf"/>
</dbReference>
<dbReference type="Proteomes" id="UP000184501">
    <property type="component" value="Unassembled WGS sequence"/>
</dbReference>
<dbReference type="Pfam" id="PF02597">
    <property type="entry name" value="ThiS"/>
    <property type="match status" value="1"/>
</dbReference>
<organism evidence="1 2">
    <name type="scientific">Streptoalloteichus hindustanus</name>
    <dbReference type="NCBI Taxonomy" id="2017"/>
    <lineage>
        <taxon>Bacteria</taxon>
        <taxon>Bacillati</taxon>
        <taxon>Actinomycetota</taxon>
        <taxon>Actinomycetes</taxon>
        <taxon>Pseudonocardiales</taxon>
        <taxon>Pseudonocardiaceae</taxon>
        <taxon>Streptoalloteichus</taxon>
    </lineage>
</organism>
<evidence type="ECO:0000313" key="1">
    <source>
        <dbReference type="EMBL" id="SHG61861.1"/>
    </source>
</evidence>
<protein>
    <submittedName>
        <fullName evidence="1">Molybdopterin synthase subunit MoaD</fullName>
    </submittedName>
</protein>
<dbReference type="PANTHER" id="PTHR38031:SF1">
    <property type="entry name" value="SULFUR CARRIER PROTEIN CYSO"/>
    <property type="match status" value="1"/>
</dbReference>
<accession>A0A1M5LA09</accession>